<accession>A0A1I7XIY4</accession>
<dbReference type="AlphaFoldDB" id="A0A1I7XIY4"/>
<dbReference type="WBParaSite" id="Hba_17462">
    <property type="protein sequence ID" value="Hba_17462"/>
    <property type="gene ID" value="Hba_17462"/>
</dbReference>
<evidence type="ECO:0000313" key="1">
    <source>
        <dbReference type="Proteomes" id="UP000095283"/>
    </source>
</evidence>
<reference evidence="2" key="1">
    <citation type="submission" date="2016-11" db="UniProtKB">
        <authorList>
            <consortium name="WormBaseParasite"/>
        </authorList>
    </citation>
    <scope>IDENTIFICATION</scope>
</reference>
<name>A0A1I7XIY4_HETBA</name>
<organism evidence="1 2">
    <name type="scientific">Heterorhabditis bacteriophora</name>
    <name type="common">Entomopathogenic nematode worm</name>
    <dbReference type="NCBI Taxonomy" id="37862"/>
    <lineage>
        <taxon>Eukaryota</taxon>
        <taxon>Metazoa</taxon>
        <taxon>Ecdysozoa</taxon>
        <taxon>Nematoda</taxon>
        <taxon>Chromadorea</taxon>
        <taxon>Rhabditida</taxon>
        <taxon>Rhabditina</taxon>
        <taxon>Rhabditomorpha</taxon>
        <taxon>Strongyloidea</taxon>
        <taxon>Heterorhabditidae</taxon>
        <taxon>Heterorhabditis</taxon>
    </lineage>
</organism>
<sequence>MTIWLLHLMHKLHNVWLVLTFVMKITGQAHL</sequence>
<proteinExistence type="predicted"/>
<dbReference type="Proteomes" id="UP000095283">
    <property type="component" value="Unplaced"/>
</dbReference>
<keyword evidence="1" id="KW-1185">Reference proteome</keyword>
<protein>
    <submittedName>
        <fullName evidence="2">Uncharacterized protein</fullName>
    </submittedName>
</protein>
<evidence type="ECO:0000313" key="2">
    <source>
        <dbReference type="WBParaSite" id="Hba_17462"/>
    </source>
</evidence>